<comment type="caution">
    <text evidence="2">The sequence shown here is derived from an EMBL/GenBank/DDBJ whole genome shotgun (WGS) entry which is preliminary data.</text>
</comment>
<dbReference type="Pfam" id="PF01206">
    <property type="entry name" value="TusA"/>
    <property type="match status" value="1"/>
</dbReference>
<dbReference type="STRING" id="190893.BA953_13330"/>
<dbReference type="EMBL" id="JXXR01000001">
    <property type="protein sequence ID" value="KJY78228.1"/>
    <property type="molecule type" value="Genomic_DNA"/>
</dbReference>
<proteinExistence type="predicted"/>
<dbReference type="Gene3D" id="3.30.110.40">
    <property type="entry name" value="TusA-like domain"/>
    <property type="match status" value="1"/>
</dbReference>
<dbReference type="EMBL" id="VTXP01000004">
    <property type="protein sequence ID" value="NOJ22839.1"/>
    <property type="molecule type" value="Genomic_DNA"/>
</dbReference>
<dbReference type="OrthoDB" id="6215889at2"/>
<evidence type="ECO:0000313" key="2">
    <source>
        <dbReference type="EMBL" id="KJY78228.1"/>
    </source>
</evidence>
<gene>
    <name evidence="3" type="ORF">F0238_08820</name>
    <name evidence="2" type="ORF">TW71_04160</name>
</gene>
<dbReference type="Proteomes" id="UP000576645">
    <property type="component" value="Unassembled WGS sequence"/>
</dbReference>
<protein>
    <submittedName>
        <fullName evidence="2">Oxidoreductase</fullName>
    </submittedName>
    <submittedName>
        <fullName evidence="3">Sulfurtransferase TusA family protein</fullName>
    </submittedName>
</protein>
<accession>A0A2A2CUU7</accession>
<evidence type="ECO:0000313" key="4">
    <source>
        <dbReference type="Proteomes" id="UP000576645"/>
    </source>
</evidence>
<dbReference type="GeneID" id="93941331"/>
<name>A0A2A2CUU7_9VIBR</name>
<reference evidence="2" key="1">
    <citation type="journal article" date="2015" name="BMC Genomics">
        <title>Genome mining reveals unlocked bioactive potential of marine Gram-negative bacteria.</title>
        <authorList>
            <person name="Machado H."/>
            <person name="Sonnenschein E.C."/>
            <person name="Melchiorsen J."/>
            <person name="Gram L."/>
        </authorList>
    </citation>
    <scope>NUCLEOTIDE SEQUENCE</scope>
    <source>
        <strain evidence="2">S2052</strain>
    </source>
</reference>
<sequence length="78" mass="8925">MELNLLDLRQERCPMALLLAKRHTKGLCEGQQTTIYVSDPSSMSDIKHFLLKQSFELVCEELDSYYCLQVTKGTLSNV</sequence>
<dbReference type="AlphaFoldDB" id="A0A2A2CUU7"/>
<reference evidence="3 4" key="2">
    <citation type="submission" date="2019-09" db="EMBL/GenBank/DDBJ databases">
        <title>Draft genome sequencing and comparative genomics of hatchery-associated Vibrios.</title>
        <authorList>
            <person name="Kehlet-Delgado H."/>
            <person name="Mueller R.S."/>
        </authorList>
    </citation>
    <scope>NUCLEOTIDE SEQUENCE [LARGE SCALE GENOMIC DNA]</scope>
    <source>
        <strain evidence="3 4">09-121-3</strain>
    </source>
</reference>
<evidence type="ECO:0000259" key="1">
    <source>
        <dbReference type="Pfam" id="PF01206"/>
    </source>
</evidence>
<feature type="domain" description="UPF0033" evidence="1">
    <location>
        <begin position="6"/>
        <end position="72"/>
    </location>
</feature>
<dbReference type="CDD" id="cd00291">
    <property type="entry name" value="SirA_YedF_YeeD"/>
    <property type="match status" value="1"/>
</dbReference>
<dbReference type="InterPro" id="IPR036868">
    <property type="entry name" value="TusA-like_sf"/>
</dbReference>
<evidence type="ECO:0000313" key="3">
    <source>
        <dbReference type="EMBL" id="NOJ22839.1"/>
    </source>
</evidence>
<organism evidence="2">
    <name type="scientific">Vibrio coralliilyticus</name>
    <dbReference type="NCBI Taxonomy" id="190893"/>
    <lineage>
        <taxon>Bacteria</taxon>
        <taxon>Pseudomonadati</taxon>
        <taxon>Pseudomonadota</taxon>
        <taxon>Gammaproteobacteria</taxon>
        <taxon>Vibrionales</taxon>
        <taxon>Vibrionaceae</taxon>
        <taxon>Vibrio</taxon>
    </lineage>
</organism>
<dbReference type="RefSeq" id="WP_006963088.1">
    <property type="nucleotide sequence ID" value="NZ_CP063051.1"/>
</dbReference>
<dbReference type="SUPFAM" id="SSF64307">
    <property type="entry name" value="SirA-like"/>
    <property type="match status" value="1"/>
</dbReference>
<dbReference type="InterPro" id="IPR001455">
    <property type="entry name" value="TusA-like"/>
</dbReference>